<dbReference type="Gene3D" id="3.30.200.20">
    <property type="entry name" value="Phosphorylase Kinase, domain 1"/>
    <property type="match status" value="1"/>
</dbReference>
<dbReference type="EC" id="2.7.11.1" evidence="2"/>
<feature type="region of interest" description="Disordered" evidence="10">
    <location>
        <begin position="606"/>
        <end position="625"/>
    </location>
</feature>
<dbReference type="PANTHER" id="PTHR44899:SF7">
    <property type="entry name" value="NIMA-RELATED KINASE"/>
    <property type="match status" value="1"/>
</dbReference>
<keyword evidence="5" id="KW-0547">Nucleotide-binding</keyword>
<evidence type="ECO:0000256" key="3">
    <source>
        <dbReference type="ARBA" id="ARBA00022527"/>
    </source>
</evidence>
<dbReference type="Gene3D" id="1.10.510.10">
    <property type="entry name" value="Transferase(Phosphotransferase) domain 1"/>
    <property type="match status" value="1"/>
</dbReference>
<dbReference type="KEGG" id="mis:MICPUN_112655"/>
<proteinExistence type="inferred from homology"/>
<dbReference type="EMBL" id="CP001325">
    <property type="protein sequence ID" value="ACO63017.1"/>
    <property type="molecule type" value="Genomic_DNA"/>
</dbReference>
<evidence type="ECO:0000256" key="2">
    <source>
        <dbReference type="ARBA" id="ARBA00012513"/>
    </source>
</evidence>
<sequence>MALGDFENLVTIAKGSFGVVYKAVRKDNGRVYALKQVNITNMNRAEREEAVDEARVLAEMDSKYVIKYYDCFLEDGKLNIVMQFAPNGTLHSRLHAQRGQPMSEDNIWKFFIQALLGLRHIHSKKIIHRDMKSLNLFFDAGDNVLVGDLGIAKVLSPNTLFARTIVGTPYYLSPELCEDKPYNEKSDVWALGVVLYEMCTGGKHPFDAQNEGALIRKIMKGVYPPLPAGKFSAQLSDILRLCLTMDYKQRPDTATLLRNPALASRARSLCIELDPDAKNESQRPSASFISAANIMDSNAIELYDPAEGRKAILSKGMERQPLAEMVPTTSLSQHSWELPANPHLQQQIRSSESSKIGSQRVHYPGVPPIGHAGVEDDVGYPELEVTRPVQENPMQASAQQPQHLATGEVALTSDGTRTHSELQAAPPPLSDLVAAIEERKQALNAARANGRGNAAAEVFKSGFDCTDPFLAHQMAKLGVNADEFQEAVAAAAAERNHAMHAAKANGRGANVMGLMGGYGGEASFKGNGYGQHLSGDAQQQTAMIEAGQPIKARSQSNRPYDLDADQMSGSTSSYRTASMEQSAAVRNAKYEAPKFARKRATDLMITGPSMRASGPPSRGTSGGSSGRVANFGYAASLVGTECTTTVAPTSYYNP</sequence>
<dbReference type="InParanoid" id="C1E3Z0"/>
<dbReference type="Proteomes" id="UP000002009">
    <property type="component" value="Chromosome 4"/>
</dbReference>
<evidence type="ECO:0000259" key="11">
    <source>
        <dbReference type="PROSITE" id="PS50011"/>
    </source>
</evidence>
<feature type="domain" description="Protein kinase" evidence="11">
    <location>
        <begin position="6"/>
        <end position="262"/>
    </location>
</feature>
<dbReference type="PANTHER" id="PTHR44899">
    <property type="entry name" value="CAMK FAMILY PROTEIN KINASE"/>
    <property type="match status" value="1"/>
</dbReference>
<dbReference type="OrthoDB" id="248923at2759"/>
<evidence type="ECO:0000256" key="9">
    <source>
        <dbReference type="ARBA" id="ARBA00048679"/>
    </source>
</evidence>
<dbReference type="InterPro" id="IPR008271">
    <property type="entry name" value="Ser/Thr_kinase_AS"/>
</dbReference>
<dbReference type="PROSITE" id="PS00108">
    <property type="entry name" value="PROTEIN_KINASE_ST"/>
    <property type="match status" value="1"/>
</dbReference>
<keyword evidence="6 12" id="KW-0418">Kinase</keyword>
<dbReference type="SUPFAM" id="SSF56112">
    <property type="entry name" value="Protein kinase-like (PK-like)"/>
    <property type="match status" value="1"/>
</dbReference>
<evidence type="ECO:0000256" key="10">
    <source>
        <dbReference type="SAM" id="MobiDB-lite"/>
    </source>
</evidence>
<keyword evidence="13" id="KW-1185">Reference proteome</keyword>
<keyword evidence="12" id="KW-0282">Flagellum</keyword>
<dbReference type="InterPro" id="IPR011009">
    <property type="entry name" value="Kinase-like_dom_sf"/>
</dbReference>
<dbReference type="GO" id="GO:0005524">
    <property type="term" value="F:ATP binding"/>
    <property type="evidence" value="ECO:0007669"/>
    <property type="project" value="UniProtKB-KW"/>
</dbReference>
<dbReference type="STRING" id="296587.C1E3Z0"/>
<gene>
    <name evidence="12" type="primary">FA2</name>
    <name evidence="12" type="ORF">MICPUN_112655</name>
</gene>
<dbReference type="GeneID" id="8242667"/>
<dbReference type="InterPro" id="IPR051131">
    <property type="entry name" value="NEK_Ser/Thr_kinase_NIMA"/>
</dbReference>
<keyword evidence="12" id="KW-0969">Cilium</keyword>
<dbReference type="PROSITE" id="PS50011">
    <property type="entry name" value="PROTEIN_KINASE_DOM"/>
    <property type="match status" value="1"/>
</dbReference>
<dbReference type="CDD" id="cd08529">
    <property type="entry name" value="STKc_FA2-like"/>
    <property type="match status" value="1"/>
</dbReference>
<evidence type="ECO:0000256" key="1">
    <source>
        <dbReference type="ARBA" id="ARBA00010886"/>
    </source>
</evidence>
<comment type="catalytic activity">
    <reaction evidence="9">
        <text>L-seryl-[protein] + ATP = O-phospho-L-seryl-[protein] + ADP + H(+)</text>
        <dbReference type="Rhea" id="RHEA:17989"/>
        <dbReference type="Rhea" id="RHEA-COMP:9863"/>
        <dbReference type="Rhea" id="RHEA-COMP:11604"/>
        <dbReference type="ChEBI" id="CHEBI:15378"/>
        <dbReference type="ChEBI" id="CHEBI:29999"/>
        <dbReference type="ChEBI" id="CHEBI:30616"/>
        <dbReference type="ChEBI" id="CHEBI:83421"/>
        <dbReference type="ChEBI" id="CHEBI:456216"/>
        <dbReference type="EC" id="2.7.11.1"/>
    </reaction>
</comment>
<dbReference type="GO" id="GO:0004674">
    <property type="term" value="F:protein serine/threonine kinase activity"/>
    <property type="evidence" value="ECO:0007669"/>
    <property type="project" value="UniProtKB-KW"/>
</dbReference>
<dbReference type="InterPro" id="IPR000719">
    <property type="entry name" value="Prot_kinase_dom"/>
</dbReference>
<keyword evidence="12" id="KW-0966">Cell projection</keyword>
<reference evidence="12 13" key="1">
    <citation type="journal article" date="2009" name="Science">
        <title>Green evolution and dynamic adaptations revealed by genomes of the marine picoeukaryotes Micromonas.</title>
        <authorList>
            <person name="Worden A.Z."/>
            <person name="Lee J.H."/>
            <person name="Mock T."/>
            <person name="Rouze P."/>
            <person name="Simmons M.P."/>
            <person name="Aerts A.L."/>
            <person name="Allen A.E."/>
            <person name="Cuvelier M.L."/>
            <person name="Derelle E."/>
            <person name="Everett M.V."/>
            <person name="Foulon E."/>
            <person name="Grimwood J."/>
            <person name="Gundlach H."/>
            <person name="Henrissat B."/>
            <person name="Napoli C."/>
            <person name="McDonald S.M."/>
            <person name="Parker M.S."/>
            <person name="Rombauts S."/>
            <person name="Salamov A."/>
            <person name="Von Dassow P."/>
            <person name="Badger J.H."/>
            <person name="Coutinho P.M."/>
            <person name="Demir E."/>
            <person name="Dubchak I."/>
            <person name="Gentemann C."/>
            <person name="Eikrem W."/>
            <person name="Gready J.E."/>
            <person name="John U."/>
            <person name="Lanier W."/>
            <person name="Lindquist E.A."/>
            <person name="Lucas S."/>
            <person name="Mayer K.F."/>
            <person name="Moreau H."/>
            <person name="Not F."/>
            <person name="Otillar R."/>
            <person name="Panaud O."/>
            <person name="Pangilinan J."/>
            <person name="Paulsen I."/>
            <person name="Piegu B."/>
            <person name="Poliakov A."/>
            <person name="Robbens S."/>
            <person name="Schmutz J."/>
            <person name="Toulza E."/>
            <person name="Wyss T."/>
            <person name="Zelensky A."/>
            <person name="Zhou K."/>
            <person name="Armbrust E.V."/>
            <person name="Bhattacharya D."/>
            <person name="Goodenough U.W."/>
            <person name="Van de Peer Y."/>
            <person name="Grigoriev I.V."/>
        </authorList>
    </citation>
    <scope>NUCLEOTIDE SEQUENCE [LARGE SCALE GENOMIC DNA]</scope>
    <source>
        <strain evidence="13">RCC299 / NOUM17</strain>
    </source>
</reference>
<keyword evidence="7" id="KW-0067">ATP-binding</keyword>
<evidence type="ECO:0000313" key="12">
    <source>
        <dbReference type="EMBL" id="ACO63017.1"/>
    </source>
</evidence>
<comment type="similarity">
    <text evidence="1">Belongs to the protein kinase superfamily. NEK Ser/Thr protein kinase family. NIMA subfamily.</text>
</comment>
<evidence type="ECO:0000256" key="6">
    <source>
        <dbReference type="ARBA" id="ARBA00022777"/>
    </source>
</evidence>
<evidence type="ECO:0000256" key="4">
    <source>
        <dbReference type="ARBA" id="ARBA00022679"/>
    </source>
</evidence>
<dbReference type="FunFam" id="3.30.200.20:FF:000097">
    <property type="entry name" value="Probable serine/threonine-protein kinase nek1"/>
    <property type="match status" value="1"/>
</dbReference>
<protein>
    <recommendedName>
        <fullName evidence="2">non-specific serine/threonine protein kinase</fullName>
        <ecNumber evidence="2">2.7.11.1</ecNumber>
    </recommendedName>
</protein>
<dbReference type="AlphaFoldDB" id="C1E3Z0"/>
<dbReference type="eggNOG" id="KOG0589">
    <property type="taxonomic scope" value="Eukaryota"/>
</dbReference>
<dbReference type="Pfam" id="PF00069">
    <property type="entry name" value="Pkinase"/>
    <property type="match status" value="1"/>
</dbReference>
<dbReference type="OMA" id="RTFFCEV"/>
<accession>C1E3Z0</accession>
<evidence type="ECO:0000256" key="5">
    <source>
        <dbReference type="ARBA" id="ARBA00022741"/>
    </source>
</evidence>
<name>C1E3Z0_MICCC</name>
<evidence type="ECO:0000256" key="8">
    <source>
        <dbReference type="ARBA" id="ARBA00047899"/>
    </source>
</evidence>
<comment type="catalytic activity">
    <reaction evidence="8">
        <text>L-threonyl-[protein] + ATP = O-phospho-L-threonyl-[protein] + ADP + H(+)</text>
        <dbReference type="Rhea" id="RHEA:46608"/>
        <dbReference type="Rhea" id="RHEA-COMP:11060"/>
        <dbReference type="Rhea" id="RHEA-COMP:11605"/>
        <dbReference type="ChEBI" id="CHEBI:15378"/>
        <dbReference type="ChEBI" id="CHEBI:30013"/>
        <dbReference type="ChEBI" id="CHEBI:30616"/>
        <dbReference type="ChEBI" id="CHEBI:61977"/>
        <dbReference type="ChEBI" id="CHEBI:456216"/>
        <dbReference type="EC" id="2.7.11.1"/>
    </reaction>
</comment>
<keyword evidence="3" id="KW-0723">Serine/threonine-protein kinase</keyword>
<dbReference type="RefSeq" id="XP_002501759.1">
    <property type="nucleotide sequence ID" value="XM_002501713.1"/>
</dbReference>
<dbReference type="SMART" id="SM00220">
    <property type="entry name" value="S_TKc"/>
    <property type="match status" value="1"/>
</dbReference>
<evidence type="ECO:0000313" key="13">
    <source>
        <dbReference type="Proteomes" id="UP000002009"/>
    </source>
</evidence>
<organism evidence="12 13">
    <name type="scientific">Micromonas commoda (strain RCC299 / NOUM17 / CCMP2709)</name>
    <name type="common">Picoplanktonic green alga</name>
    <dbReference type="NCBI Taxonomy" id="296587"/>
    <lineage>
        <taxon>Eukaryota</taxon>
        <taxon>Viridiplantae</taxon>
        <taxon>Chlorophyta</taxon>
        <taxon>Mamiellophyceae</taxon>
        <taxon>Mamiellales</taxon>
        <taxon>Mamiellaceae</taxon>
        <taxon>Micromonas</taxon>
    </lineage>
</organism>
<keyword evidence="4" id="KW-0808">Transferase</keyword>
<evidence type="ECO:0000256" key="7">
    <source>
        <dbReference type="ARBA" id="ARBA00022840"/>
    </source>
</evidence>